<evidence type="ECO:0000313" key="1">
    <source>
        <dbReference type="EMBL" id="CAI9787302.1"/>
    </source>
</evidence>
<keyword evidence="2" id="KW-1185">Reference proteome</keyword>
<accession>A0AAD2ECZ1</accession>
<protein>
    <submittedName>
        <fullName evidence="1">Uncharacterized protein</fullName>
    </submittedName>
</protein>
<name>A0AAD2ECZ1_9LAMI</name>
<dbReference type="AlphaFoldDB" id="A0AAD2ECZ1"/>
<reference evidence="1" key="1">
    <citation type="submission" date="2023-05" db="EMBL/GenBank/DDBJ databases">
        <authorList>
            <person name="Huff M."/>
        </authorList>
    </citation>
    <scope>NUCLEOTIDE SEQUENCE</scope>
</reference>
<dbReference type="Proteomes" id="UP000834106">
    <property type="component" value="Chromosome 23"/>
</dbReference>
<dbReference type="EMBL" id="OU503058">
    <property type="protein sequence ID" value="CAI9787302.1"/>
    <property type="molecule type" value="Genomic_DNA"/>
</dbReference>
<proteinExistence type="predicted"/>
<gene>
    <name evidence="1" type="ORF">FPE_LOCUS34732</name>
</gene>
<organism evidence="1 2">
    <name type="scientific">Fraxinus pennsylvanica</name>
    <dbReference type="NCBI Taxonomy" id="56036"/>
    <lineage>
        <taxon>Eukaryota</taxon>
        <taxon>Viridiplantae</taxon>
        <taxon>Streptophyta</taxon>
        <taxon>Embryophyta</taxon>
        <taxon>Tracheophyta</taxon>
        <taxon>Spermatophyta</taxon>
        <taxon>Magnoliopsida</taxon>
        <taxon>eudicotyledons</taxon>
        <taxon>Gunneridae</taxon>
        <taxon>Pentapetalae</taxon>
        <taxon>asterids</taxon>
        <taxon>lamiids</taxon>
        <taxon>Lamiales</taxon>
        <taxon>Oleaceae</taxon>
        <taxon>Oleeae</taxon>
        <taxon>Fraxinus</taxon>
    </lineage>
</organism>
<evidence type="ECO:0000313" key="2">
    <source>
        <dbReference type="Proteomes" id="UP000834106"/>
    </source>
</evidence>
<sequence length="154" mass="17454">MKEAYVEAPLSVLEKNPQYRQASPLVRVEKRFEEVQAKLSGQSSFFFVSFICLRGKKKRSSRSCKEVTKAKSPKLHINGRKENRTAVRATAKAPIAASRRRKGEDRCHQHRLQRSLSGTGQLICRCRVLYWQLKLAVPLLQLNSGVLSFPGTSL</sequence>